<evidence type="ECO:0000313" key="7">
    <source>
        <dbReference type="EMBL" id="UUI74405.1"/>
    </source>
</evidence>
<evidence type="ECO:0000256" key="1">
    <source>
        <dbReference type="ARBA" id="ARBA00006739"/>
    </source>
</evidence>
<dbReference type="PANTHER" id="PTHR43630">
    <property type="entry name" value="POLY-BETA-1,6-N-ACETYL-D-GLUCOSAMINE SYNTHASE"/>
    <property type="match status" value="1"/>
</dbReference>
<feature type="transmembrane region" description="Helical" evidence="5">
    <location>
        <begin position="560"/>
        <end position="579"/>
    </location>
</feature>
<evidence type="ECO:0000256" key="3">
    <source>
        <dbReference type="ARBA" id="ARBA00022679"/>
    </source>
</evidence>
<organism evidence="7 8">
    <name type="scientific">Cellulomonas chengniuliangii</name>
    <dbReference type="NCBI Taxonomy" id="2968084"/>
    <lineage>
        <taxon>Bacteria</taxon>
        <taxon>Bacillati</taxon>
        <taxon>Actinomycetota</taxon>
        <taxon>Actinomycetes</taxon>
        <taxon>Micrococcales</taxon>
        <taxon>Cellulomonadaceae</taxon>
        <taxon>Cellulomonas</taxon>
    </lineage>
</organism>
<protein>
    <submittedName>
        <fullName evidence="7">Glycosyltransferase</fullName>
        <ecNumber evidence="7">2.4.-.-</ecNumber>
    </submittedName>
</protein>
<dbReference type="SUPFAM" id="SSF53448">
    <property type="entry name" value="Nucleotide-diphospho-sugar transferases"/>
    <property type="match status" value="1"/>
</dbReference>
<dbReference type="CDD" id="cd06423">
    <property type="entry name" value="CESA_like"/>
    <property type="match status" value="1"/>
</dbReference>
<dbReference type="EC" id="2.4.-.-" evidence="7"/>
<evidence type="ECO:0000256" key="4">
    <source>
        <dbReference type="SAM" id="MobiDB-lite"/>
    </source>
</evidence>
<proteinExistence type="inferred from homology"/>
<keyword evidence="3 7" id="KW-0808">Transferase</keyword>
<dbReference type="Proteomes" id="UP001316189">
    <property type="component" value="Chromosome"/>
</dbReference>
<keyword evidence="5" id="KW-0812">Transmembrane</keyword>
<keyword evidence="5" id="KW-1133">Transmembrane helix</keyword>
<evidence type="ECO:0000313" key="8">
    <source>
        <dbReference type="Proteomes" id="UP001316189"/>
    </source>
</evidence>
<name>A0ABY5KVC5_9CELL</name>
<keyword evidence="8" id="KW-1185">Reference proteome</keyword>
<sequence length="652" mass="70180">MRASGPAPGPSEPVDARLEDLDELDAPDAVVEHYRSVDSAPIEYSVDRPPRAVNGFLVYFVALSVLVLLVITVLVSLGHVGRNRDLVLFARPGDRAAIPVRVFILIFFVAFSLSLATNLWRRLLVLVQLCGGLLLLALAVDLATVLVNLVPGITIPVAAQQVAAAILGLGLFPVVVLRNALLPDPGPIPQRRGRIAPSAWVRLLVALTLAVVLADVIAQRFEVGVTRLRDLALLGGVGPGVFLVQQLLVLIAGAIGVVLVARSRRTEFSPAVGVLIPAHNEAHGIAETIAALDRAAGVYAGSVHLYVVDNVSIDHTARIAQRAIARTTHLTATMLSCDTPGKAKALNYGLLRITEPFVVRIDADVVIGEDCLALAMRHFTDARVGAVGGVPLPAHEKTFFDRARLVEVLVRHAFFQVARMGYDGIVGVPGMLTAFRRSALDEAGPIQQGMNGEDTDVGMRLNAMGYRSIVEPRARYSTEVPRTWAHMREQRTRWFRSTYHVAGHNRRELLRTRSMAGAVVLPFGLLNAARRAMLLPILLFAVLVLGAFPRTFAGLRWQPVVAMGIGLPALVAIVVCLLLRQPKALLYIPEYLVFRLIRGYFTLAAVLSLRFPPLAAPGRREAPAPAGEAPPRGPGAPRQGPPDDRAPPPTGG</sequence>
<keyword evidence="5" id="KW-0472">Membrane</keyword>
<dbReference type="PANTHER" id="PTHR43630:SF1">
    <property type="entry name" value="POLY-BETA-1,6-N-ACETYL-D-GLUCOSAMINE SYNTHASE"/>
    <property type="match status" value="1"/>
</dbReference>
<feature type="transmembrane region" description="Helical" evidence="5">
    <location>
        <begin position="98"/>
        <end position="116"/>
    </location>
</feature>
<evidence type="ECO:0000256" key="5">
    <source>
        <dbReference type="SAM" id="Phobius"/>
    </source>
</evidence>
<dbReference type="RefSeq" id="WP_227569536.1">
    <property type="nucleotide sequence ID" value="NZ_CP101988.1"/>
</dbReference>
<dbReference type="InterPro" id="IPR001173">
    <property type="entry name" value="Glyco_trans_2-like"/>
</dbReference>
<dbReference type="Gene3D" id="3.90.550.10">
    <property type="entry name" value="Spore Coat Polysaccharide Biosynthesis Protein SpsA, Chain A"/>
    <property type="match status" value="1"/>
</dbReference>
<feature type="transmembrane region" description="Helical" evidence="5">
    <location>
        <begin position="591"/>
        <end position="611"/>
    </location>
</feature>
<feature type="transmembrane region" description="Helical" evidence="5">
    <location>
        <begin position="56"/>
        <end position="78"/>
    </location>
</feature>
<reference evidence="7 8" key="1">
    <citation type="submission" date="2022-07" db="EMBL/GenBank/DDBJ databases">
        <title>Novel species in genus cellulomonas.</title>
        <authorList>
            <person name="Ye L."/>
        </authorList>
    </citation>
    <scope>NUCLEOTIDE SEQUENCE [LARGE SCALE GENOMIC DNA]</scope>
    <source>
        <strain evidence="8">zg-Y338</strain>
    </source>
</reference>
<feature type="domain" description="Glycosyltransferase 2-like" evidence="6">
    <location>
        <begin position="358"/>
        <end position="546"/>
    </location>
</feature>
<comment type="similarity">
    <text evidence="1">Belongs to the glycosyltransferase 2 family.</text>
</comment>
<dbReference type="Pfam" id="PF13632">
    <property type="entry name" value="Glyco_trans_2_3"/>
    <property type="match status" value="1"/>
</dbReference>
<evidence type="ECO:0000259" key="6">
    <source>
        <dbReference type="Pfam" id="PF13632"/>
    </source>
</evidence>
<dbReference type="InterPro" id="IPR029044">
    <property type="entry name" value="Nucleotide-diphossugar_trans"/>
</dbReference>
<feature type="region of interest" description="Disordered" evidence="4">
    <location>
        <begin position="618"/>
        <end position="652"/>
    </location>
</feature>
<feature type="compositionally biased region" description="Low complexity" evidence="4">
    <location>
        <begin position="618"/>
        <end position="638"/>
    </location>
</feature>
<keyword evidence="2 7" id="KW-0328">Glycosyltransferase</keyword>
<dbReference type="GO" id="GO:0016757">
    <property type="term" value="F:glycosyltransferase activity"/>
    <property type="evidence" value="ECO:0007669"/>
    <property type="project" value="UniProtKB-KW"/>
</dbReference>
<evidence type="ECO:0000256" key="2">
    <source>
        <dbReference type="ARBA" id="ARBA00022676"/>
    </source>
</evidence>
<feature type="transmembrane region" description="Helical" evidence="5">
    <location>
        <begin position="199"/>
        <end position="221"/>
    </location>
</feature>
<feature type="transmembrane region" description="Helical" evidence="5">
    <location>
        <begin position="123"/>
        <end position="147"/>
    </location>
</feature>
<gene>
    <name evidence="7" type="ORF">NP064_11405</name>
</gene>
<accession>A0ABY5KVC5</accession>
<feature type="transmembrane region" description="Helical" evidence="5">
    <location>
        <begin position="532"/>
        <end position="548"/>
    </location>
</feature>
<feature type="transmembrane region" description="Helical" evidence="5">
    <location>
        <begin position="153"/>
        <end position="178"/>
    </location>
</feature>
<feature type="transmembrane region" description="Helical" evidence="5">
    <location>
        <begin position="241"/>
        <end position="261"/>
    </location>
</feature>
<dbReference type="EMBL" id="CP101988">
    <property type="protein sequence ID" value="UUI74405.1"/>
    <property type="molecule type" value="Genomic_DNA"/>
</dbReference>